<comment type="caution">
    <text evidence="2">The sequence shown here is derived from an EMBL/GenBank/DDBJ whole genome shotgun (WGS) entry which is preliminary data.</text>
</comment>
<feature type="region of interest" description="Disordered" evidence="1">
    <location>
        <begin position="1"/>
        <end position="36"/>
    </location>
</feature>
<protein>
    <submittedName>
        <fullName evidence="2">Uncharacterized protein</fullName>
    </submittedName>
</protein>
<evidence type="ECO:0000313" key="3">
    <source>
        <dbReference type="Proteomes" id="UP001295684"/>
    </source>
</evidence>
<keyword evidence="3" id="KW-1185">Reference proteome</keyword>
<dbReference type="EMBL" id="CAMPGE010025128">
    <property type="protein sequence ID" value="CAI2382913.1"/>
    <property type="molecule type" value="Genomic_DNA"/>
</dbReference>
<reference evidence="2" key="1">
    <citation type="submission" date="2023-07" db="EMBL/GenBank/DDBJ databases">
        <authorList>
            <consortium name="AG Swart"/>
            <person name="Singh M."/>
            <person name="Singh A."/>
            <person name="Seah K."/>
            <person name="Emmerich C."/>
        </authorList>
    </citation>
    <scope>NUCLEOTIDE SEQUENCE</scope>
    <source>
        <strain evidence="2">DP1</strain>
    </source>
</reference>
<gene>
    <name evidence="2" type="ORF">ECRASSUSDP1_LOCUS24403</name>
</gene>
<accession>A0AAD2D821</accession>
<organism evidence="2 3">
    <name type="scientific">Euplotes crassus</name>
    <dbReference type="NCBI Taxonomy" id="5936"/>
    <lineage>
        <taxon>Eukaryota</taxon>
        <taxon>Sar</taxon>
        <taxon>Alveolata</taxon>
        <taxon>Ciliophora</taxon>
        <taxon>Intramacronucleata</taxon>
        <taxon>Spirotrichea</taxon>
        <taxon>Hypotrichia</taxon>
        <taxon>Euplotida</taxon>
        <taxon>Euplotidae</taxon>
        <taxon>Moneuplotes</taxon>
    </lineage>
</organism>
<dbReference type="AlphaFoldDB" id="A0AAD2D821"/>
<feature type="compositionally biased region" description="Basic residues" evidence="1">
    <location>
        <begin position="1"/>
        <end position="18"/>
    </location>
</feature>
<proteinExistence type="predicted"/>
<name>A0AAD2D821_EUPCR</name>
<evidence type="ECO:0000313" key="2">
    <source>
        <dbReference type="EMBL" id="CAI2382913.1"/>
    </source>
</evidence>
<dbReference type="Proteomes" id="UP001295684">
    <property type="component" value="Unassembled WGS sequence"/>
</dbReference>
<evidence type="ECO:0000256" key="1">
    <source>
        <dbReference type="SAM" id="MobiDB-lite"/>
    </source>
</evidence>
<sequence>MNKIRSLKFPKSKPKIKSKPPAPSPNDKPRLKSNLPQKLMEVKEINIPQVSIYRKDDSRHKKGKFLLKYYHNYKKTPKTGIVAQKKEILFLQQKFKNLTDMNENLRQQIFDIKGEDKVFMHKFKNHKRYINKMNTELENTMSLVNKYKKFVKKYKSAKGYV</sequence>